<sequence>MADWWPTRLDGDPTACGALAARLHQMAAEVDRVTTAVSRRVVTPVWIGTASESAAVRVAAEVASGRRVAQRMRMLGDGVRHLAGALSRAAADLDHARTRALSDGLAVTADGFTAPAHHPAARAVRDVRDDEFRAHQALAGVLRTVTAGPLAERLVSTVVDGVLHLPGPDDDLLGQGSWLVGLPGAADLLSDTTKARLRAARVSGVARALGSDSPHVAGAAAAVTRVGPMVSRVAKAAGPVGNVLTVVTEGQGQWQADADDPRLSTADRIGRTATRATLGGAVAIEGALVGASLGSAIPVVGTAAGAVVGAAVGSFAASELGRSSVDAAVEGVDDAIDLAGDMASTVGEATSRAAGAASDAADAVGDAAGKVADKVCFWK</sequence>
<evidence type="ECO:0000313" key="1">
    <source>
        <dbReference type="EMBL" id="GGO91740.1"/>
    </source>
</evidence>
<evidence type="ECO:0008006" key="3">
    <source>
        <dbReference type="Google" id="ProtNLM"/>
    </source>
</evidence>
<accession>A0ABQ2NEK9</accession>
<evidence type="ECO:0000313" key="2">
    <source>
        <dbReference type="Proteomes" id="UP000655410"/>
    </source>
</evidence>
<protein>
    <recommendedName>
        <fullName evidence="3">WXG100 family type VII secretion target</fullName>
    </recommendedName>
</protein>
<name>A0ABQ2NEK9_9ACTN</name>
<gene>
    <name evidence="1" type="ORF">GCM10011584_26540</name>
</gene>
<dbReference type="Proteomes" id="UP000655410">
    <property type="component" value="Unassembled WGS sequence"/>
</dbReference>
<dbReference type="EMBL" id="BMNI01000007">
    <property type="protein sequence ID" value="GGO91740.1"/>
    <property type="molecule type" value="Genomic_DNA"/>
</dbReference>
<reference evidence="2" key="1">
    <citation type="journal article" date="2019" name="Int. J. Syst. Evol. Microbiol.">
        <title>The Global Catalogue of Microorganisms (GCM) 10K type strain sequencing project: providing services to taxonomists for standard genome sequencing and annotation.</title>
        <authorList>
            <consortium name="The Broad Institute Genomics Platform"/>
            <consortium name="The Broad Institute Genome Sequencing Center for Infectious Disease"/>
            <person name="Wu L."/>
            <person name="Ma J."/>
        </authorList>
    </citation>
    <scope>NUCLEOTIDE SEQUENCE [LARGE SCALE GENOMIC DNA]</scope>
    <source>
        <strain evidence="2">CGMCC 4.7371</strain>
    </source>
</reference>
<comment type="caution">
    <text evidence="1">The sequence shown here is derived from an EMBL/GenBank/DDBJ whole genome shotgun (WGS) entry which is preliminary data.</text>
</comment>
<organism evidence="1 2">
    <name type="scientific">Nocardioides phosphati</name>
    <dbReference type="NCBI Taxonomy" id="1867775"/>
    <lineage>
        <taxon>Bacteria</taxon>
        <taxon>Bacillati</taxon>
        <taxon>Actinomycetota</taxon>
        <taxon>Actinomycetes</taxon>
        <taxon>Propionibacteriales</taxon>
        <taxon>Nocardioidaceae</taxon>
        <taxon>Nocardioides</taxon>
    </lineage>
</organism>
<proteinExistence type="predicted"/>
<keyword evidence="2" id="KW-1185">Reference proteome</keyword>